<dbReference type="PROSITE" id="PS50835">
    <property type="entry name" value="IG_LIKE"/>
    <property type="match status" value="1"/>
</dbReference>
<organism evidence="3 4">
    <name type="scientific">Plakobranchus ocellatus</name>
    <dbReference type="NCBI Taxonomy" id="259542"/>
    <lineage>
        <taxon>Eukaryota</taxon>
        <taxon>Metazoa</taxon>
        <taxon>Spiralia</taxon>
        <taxon>Lophotrochozoa</taxon>
        <taxon>Mollusca</taxon>
        <taxon>Gastropoda</taxon>
        <taxon>Heterobranchia</taxon>
        <taxon>Euthyneura</taxon>
        <taxon>Panpulmonata</taxon>
        <taxon>Sacoglossa</taxon>
        <taxon>Placobranchoidea</taxon>
        <taxon>Plakobranchidae</taxon>
        <taxon>Plakobranchus</taxon>
    </lineage>
</organism>
<dbReference type="EMBL" id="BLXT01007071">
    <property type="protein sequence ID" value="GFO36480.1"/>
    <property type="molecule type" value="Genomic_DNA"/>
</dbReference>
<dbReference type="InterPro" id="IPR013151">
    <property type="entry name" value="Immunoglobulin_dom"/>
</dbReference>
<sequence>MLGYPVKIELKITPSLSISPLMFAVIHIEGKRFVEHGQTVYLRCNTTEGGRTPEDIDWFKDGDKIEKKLYPKVFITKHRSEETKSLVSELMISSGTSKDTGTYICRSSSHLIASIEVNVLIADSPNVKRGTGTSNTQVGNSQQNDENAAMFLPSFLGNPLILFVTIFSAWVVQHLVT</sequence>
<dbReference type="AlphaFoldDB" id="A0AAV4CXF5"/>
<evidence type="ECO:0000313" key="4">
    <source>
        <dbReference type="Proteomes" id="UP000735302"/>
    </source>
</evidence>
<dbReference type="Pfam" id="PF00047">
    <property type="entry name" value="ig"/>
    <property type="match status" value="1"/>
</dbReference>
<gene>
    <name evidence="3" type="ORF">PoB_006298500</name>
</gene>
<evidence type="ECO:0000313" key="3">
    <source>
        <dbReference type="EMBL" id="GFO36480.1"/>
    </source>
</evidence>
<dbReference type="SUPFAM" id="SSF48726">
    <property type="entry name" value="Immunoglobulin"/>
    <property type="match status" value="1"/>
</dbReference>
<evidence type="ECO:0000259" key="2">
    <source>
        <dbReference type="PROSITE" id="PS50835"/>
    </source>
</evidence>
<dbReference type="InterPro" id="IPR036179">
    <property type="entry name" value="Ig-like_dom_sf"/>
</dbReference>
<feature type="domain" description="Ig-like" evidence="2">
    <location>
        <begin position="14"/>
        <end position="118"/>
    </location>
</feature>
<accession>A0AAV4CXF5</accession>
<keyword evidence="1" id="KW-0472">Membrane</keyword>
<protein>
    <submittedName>
        <fullName evidence="3">Neuroglian</fullName>
    </submittedName>
</protein>
<keyword evidence="1" id="KW-0812">Transmembrane</keyword>
<evidence type="ECO:0000256" key="1">
    <source>
        <dbReference type="SAM" id="Phobius"/>
    </source>
</evidence>
<name>A0AAV4CXF5_9GAST</name>
<dbReference type="Gene3D" id="2.60.40.10">
    <property type="entry name" value="Immunoglobulins"/>
    <property type="match status" value="1"/>
</dbReference>
<keyword evidence="4" id="KW-1185">Reference proteome</keyword>
<dbReference type="Proteomes" id="UP000735302">
    <property type="component" value="Unassembled WGS sequence"/>
</dbReference>
<dbReference type="InterPro" id="IPR003599">
    <property type="entry name" value="Ig_sub"/>
</dbReference>
<dbReference type="InterPro" id="IPR013783">
    <property type="entry name" value="Ig-like_fold"/>
</dbReference>
<feature type="transmembrane region" description="Helical" evidence="1">
    <location>
        <begin position="150"/>
        <end position="172"/>
    </location>
</feature>
<dbReference type="InterPro" id="IPR007110">
    <property type="entry name" value="Ig-like_dom"/>
</dbReference>
<dbReference type="SMART" id="SM00409">
    <property type="entry name" value="IG"/>
    <property type="match status" value="1"/>
</dbReference>
<proteinExistence type="predicted"/>
<comment type="caution">
    <text evidence="3">The sequence shown here is derived from an EMBL/GenBank/DDBJ whole genome shotgun (WGS) entry which is preliminary data.</text>
</comment>
<reference evidence="3 4" key="1">
    <citation type="journal article" date="2021" name="Elife">
        <title>Chloroplast acquisition without the gene transfer in kleptoplastic sea slugs, Plakobranchus ocellatus.</title>
        <authorList>
            <person name="Maeda T."/>
            <person name="Takahashi S."/>
            <person name="Yoshida T."/>
            <person name="Shimamura S."/>
            <person name="Takaki Y."/>
            <person name="Nagai Y."/>
            <person name="Toyoda A."/>
            <person name="Suzuki Y."/>
            <person name="Arimoto A."/>
            <person name="Ishii H."/>
            <person name="Satoh N."/>
            <person name="Nishiyama T."/>
            <person name="Hasebe M."/>
            <person name="Maruyama T."/>
            <person name="Minagawa J."/>
            <person name="Obokata J."/>
            <person name="Shigenobu S."/>
        </authorList>
    </citation>
    <scope>NUCLEOTIDE SEQUENCE [LARGE SCALE GENOMIC DNA]</scope>
</reference>
<keyword evidence="1" id="KW-1133">Transmembrane helix</keyword>